<keyword evidence="3" id="KW-0143">Chaperone</keyword>
<dbReference type="InterPro" id="IPR016565">
    <property type="entry name" value="Proteasome_assmbl_chp_1"/>
</dbReference>
<evidence type="ECO:0000256" key="3">
    <source>
        <dbReference type="ARBA" id="ARBA00023186"/>
    </source>
</evidence>
<dbReference type="PANTHER" id="PTHR15069:SF1">
    <property type="entry name" value="PROTEASOME ASSEMBLY CHAPERONE 1"/>
    <property type="match status" value="1"/>
</dbReference>
<evidence type="ECO:0000313" key="5">
    <source>
        <dbReference type="RefSeq" id="XP_017877855.1"/>
    </source>
</evidence>
<dbReference type="Proteomes" id="UP000694925">
    <property type="component" value="Unplaced"/>
</dbReference>
<dbReference type="GO" id="GO:0080129">
    <property type="term" value="P:proteasome core complex assembly"/>
    <property type="evidence" value="ECO:0007669"/>
    <property type="project" value="TreeGrafter"/>
</dbReference>
<dbReference type="GeneID" id="108623681"/>
<dbReference type="PANTHER" id="PTHR15069">
    <property type="entry name" value="PROTEASOME ASSEMBLY CHAPERONE 1"/>
    <property type="match status" value="1"/>
</dbReference>
<organism evidence="4 5">
    <name type="scientific">Ceratina calcarata</name>
    <dbReference type="NCBI Taxonomy" id="156304"/>
    <lineage>
        <taxon>Eukaryota</taxon>
        <taxon>Metazoa</taxon>
        <taxon>Ecdysozoa</taxon>
        <taxon>Arthropoda</taxon>
        <taxon>Hexapoda</taxon>
        <taxon>Insecta</taxon>
        <taxon>Pterygota</taxon>
        <taxon>Neoptera</taxon>
        <taxon>Endopterygota</taxon>
        <taxon>Hymenoptera</taxon>
        <taxon>Apocrita</taxon>
        <taxon>Aculeata</taxon>
        <taxon>Apoidea</taxon>
        <taxon>Anthophila</taxon>
        <taxon>Apidae</taxon>
        <taxon>Ceratina</taxon>
        <taxon>Zadontomerus</taxon>
    </lineage>
</organism>
<proteinExistence type="inferred from homology"/>
<sequence>MASFFGEVVFPVSRAFWDDEDENGTSESSVKEPKFFVRWLKDKPSDIDTLIVIEGEMLIDFSKECLCQNSEEACFVEDDKQKKLCTIYQVNEEVYVCIVSSQFDVKFSGMLVEKMSDVISSVKNTICVTCRHMSQFKSKNVPEVPSFLRMLFTKNGQNVCKVKEPLLERPNIIYGVTAGVLSYAEFMELPAVLYVLYTDCFALDSLSAEPLLKLFAAVNCKLHDVTFAGKDFFNKGNLYM</sequence>
<protein>
    <recommendedName>
        <fullName evidence="2">Proteasome assembly chaperone 1</fullName>
    </recommendedName>
</protein>
<dbReference type="RefSeq" id="XP_017877855.1">
    <property type="nucleotide sequence ID" value="XM_018022366.2"/>
</dbReference>
<dbReference type="Pfam" id="PF16094">
    <property type="entry name" value="PAC1"/>
    <property type="match status" value="1"/>
</dbReference>
<dbReference type="CTD" id="8624"/>
<dbReference type="GO" id="GO:0005783">
    <property type="term" value="C:endoplasmic reticulum"/>
    <property type="evidence" value="ECO:0007669"/>
    <property type="project" value="InterPro"/>
</dbReference>
<dbReference type="KEGG" id="ccal:108623681"/>
<keyword evidence="5" id="KW-0647">Proteasome</keyword>
<keyword evidence="4" id="KW-1185">Reference proteome</keyword>
<comment type="similarity">
    <text evidence="1">Belongs to the PSMG1 family.</text>
</comment>
<accession>A0AAJ7IV94</accession>
<dbReference type="GO" id="GO:0000502">
    <property type="term" value="C:proteasome complex"/>
    <property type="evidence" value="ECO:0007669"/>
    <property type="project" value="UniProtKB-KW"/>
</dbReference>
<name>A0AAJ7IV94_9HYME</name>
<evidence type="ECO:0000256" key="1">
    <source>
        <dbReference type="ARBA" id="ARBA00005261"/>
    </source>
</evidence>
<dbReference type="AlphaFoldDB" id="A0AAJ7IV94"/>
<reference evidence="5" key="1">
    <citation type="submission" date="2025-08" db="UniProtKB">
        <authorList>
            <consortium name="RefSeq"/>
        </authorList>
    </citation>
    <scope>IDENTIFICATION</scope>
    <source>
        <tissue evidence="5">Whole body</tissue>
    </source>
</reference>
<dbReference type="GO" id="GO:0070628">
    <property type="term" value="F:proteasome binding"/>
    <property type="evidence" value="ECO:0007669"/>
    <property type="project" value="TreeGrafter"/>
</dbReference>
<evidence type="ECO:0000256" key="2">
    <source>
        <dbReference type="ARBA" id="ARBA00019180"/>
    </source>
</evidence>
<evidence type="ECO:0000313" key="4">
    <source>
        <dbReference type="Proteomes" id="UP000694925"/>
    </source>
</evidence>
<gene>
    <name evidence="5" type="primary">LOC108623681</name>
</gene>